<proteinExistence type="predicted"/>
<comment type="caution">
    <text evidence="1">The sequence shown here is derived from an EMBL/GenBank/DDBJ whole genome shotgun (WGS) entry which is preliminary data.</text>
</comment>
<dbReference type="Gene3D" id="2.30.30.40">
    <property type="entry name" value="SH3 Domains"/>
    <property type="match status" value="1"/>
</dbReference>
<dbReference type="EMBL" id="RQGV01000029">
    <property type="protein sequence ID" value="TGM10285.1"/>
    <property type="molecule type" value="Genomic_DNA"/>
</dbReference>
<dbReference type="Proteomes" id="UP000298057">
    <property type="component" value="Unassembled WGS sequence"/>
</dbReference>
<gene>
    <name evidence="1" type="ORF">EHQ81_19460</name>
    <name evidence="2" type="ORF">EHQ82_01640</name>
</gene>
<reference evidence="3 4" key="2">
    <citation type="journal article" date="2019" name="PLoS Negl. Trop. Dis.">
        <title>Revisiting the worldwide diversity of Leptospira species in the environment.</title>
        <authorList>
            <person name="Vincent A.T."/>
            <person name="Schiettekatte O."/>
            <person name="Bourhy P."/>
            <person name="Veyrier F.J."/>
            <person name="Picardeau M."/>
        </authorList>
    </citation>
    <scope>NUCLEOTIDE SEQUENCE [LARGE SCALE GENOMIC DNA]</scope>
    <source>
        <strain evidence="1 3">201702405</strain>
        <strain evidence="4">201702406</strain>
    </source>
</reference>
<name>A0A5F2C7M8_9LEPT</name>
<evidence type="ECO:0000313" key="4">
    <source>
        <dbReference type="Proteomes" id="UP000298057"/>
    </source>
</evidence>
<accession>A0A5F2C7M8</accession>
<dbReference type="RefSeq" id="WP_135625869.1">
    <property type="nucleotide sequence ID" value="NZ_RQGU01000027.1"/>
</dbReference>
<dbReference type="Proteomes" id="UP000297832">
    <property type="component" value="Unassembled WGS sequence"/>
</dbReference>
<evidence type="ECO:0000313" key="2">
    <source>
        <dbReference type="EMBL" id="TGM27947.1"/>
    </source>
</evidence>
<keyword evidence="4" id="KW-1185">Reference proteome</keyword>
<evidence type="ECO:0000313" key="3">
    <source>
        <dbReference type="Proteomes" id="UP000297832"/>
    </source>
</evidence>
<dbReference type="EMBL" id="RQGU01000027">
    <property type="protein sequence ID" value="TGM27947.1"/>
    <property type="molecule type" value="Genomic_DNA"/>
</dbReference>
<evidence type="ECO:0000313" key="1">
    <source>
        <dbReference type="EMBL" id="TGM10285.1"/>
    </source>
</evidence>
<evidence type="ECO:0008006" key="5">
    <source>
        <dbReference type="Google" id="ProtNLM"/>
    </source>
</evidence>
<sequence>MKKIIPILLLSLLSFEENFSQAGPKFPKINPECSEGKCISDQFKTIYGYYAIVAGDMVNLRSEPSLEATTTKSLPISLMVTILHIEKETVTINGNKGHWAFVEESNNKGIMGWIFDYYLATPSKFKKVQNWKYRKILYGGGDYSANYSCTRDGNFTSSWIAGGGDTVKSGNEKGIIKQYLKIVHLAKAIEDDFPIIYYFDDKNRLKNQIYNSDDELKIESF</sequence>
<organism evidence="1 3">
    <name type="scientific">Leptospira selangorensis</name>
    <dbReference type="NCBI Taxonomy" id="2484982"/>
    <lineage>
        <taxon>Bacteria</taxon>
        <taxon>Pseudomonadati</taxon>
        <taxon>Spirochaetota</taxon>
        <taxon>Spirochaetia</taxon>
        <taxon>Leptospirales</taxon>
        <taxon>Leptospiraceae</taxon>
        <taxon>Leptospira</taxon>
    </lineage>
</organism>
<reference evidence="2" key="1">
    <citation type="submission" date="2018-10" db="EMBL/GenBank/DDBJ databases">
        <authorList>
            <person name="Vincent A.T."/>
            <person name="Schiettekatte O."/>
            <person name="Bourhy P."/>
            <person name="Veyrier F.J."/>
            <person name="Picardeau M."/>
        </authorList>
    </citation>
    <scope>NUCLEOTIDE SEQUENCE</scope>
    <source>
        <strain evidence="2">201702406</strain>
    </source>
</reference>
<protein>
    <recommendedName>
        <fullName evidence="5">SH3 domain-containing protein</fullName>
    </recommendedName>
</protein>
<dbReference type="AlphaFoldDB" id="A0A5F2C7M8"/>